<reference evidence="4" key="2">
    <citation type="journal article" date="2021" name="PeerJ">
        <title>Extensive microbial diversity within the chicken gut microbiome revealed by metagenomics and culture.</title>
        <authorList>
            <person name="Gilroy R."/>
            <person name="Ravi A."/>
            <person name="Getino M."/>
            <person name="Pursley I."/>
            <person name="Horton D.L."/>
            <person name="Alikhan N.F."/>
            <person name="Baker D."/>
            <person name="Gharbi K."/>
            <person name="Hall N."/>
            <person name="Watson M."/>
            <person name="Adriaenssens E.M."/>
            <person name="Foster-Nyarko E."/>
            <person name="Jarju S."/>
            <person name="Secka A."/>
            <person name="Antonio M."/>
            <person name="Oren A."/>
            <person name="Chaudhuri R.R."/>
            <person name="La Ragione R."/>
            <person name="Hildebrand F."/>
            <person name="Pallen M.J."/>
        </authorList>
    </citation>
    <scope>NUCLEOTIDE SEQUENCE</scope>
    <source>
        <strain evidence="4">USAMLcec12-2067</strain>
    </source>
</reference>
<dbReference type="RefSeq" id="WP_103262809.1">
    <property type="nucleotide sequence ID" value="NZ_PPEL01000021.1"/>
</dbReference>
<dbReference type="AlphaFoldDB" id="A0A2K2U5V4"/>
<evidence type="ECO:0000259" key="3">
    <source>
        <dbReference type="Pfam" id="PF02481"/>
    </source>
</evidence>
<dbReference type="SUPFAM" id="SSF102405">
    <property type="entry name" value="MCP/YpsA-like"/>
    <property type="match status" value="1"/>
</dbReference>
<dbReference type="InterPro" id="IPR003488">
    <property type="entry name" value="DprA"/>
</dbReference>
<feature type="region of interest" description="Disordered" evidence="2">
    <location>
        <begin position="235"/>
        <end position="262"/>
    </location>
</feature>
<sequence>MSARAALAGPRIVLERGGEGYPAAFEALADPPARLYVVGSVAALSEGVAVVGARKATPYGRGCASRFARLAAERGVAVISGGARGCDAAAHEAALAAGGRTTVFLGGGCDRLYPAEHRGLFQRIVDGGGAVASEHPWDVAPRPWMFRLRNRLIASLARATLIVEAGLPSGTFSTADEALAAGREVLVVPGAITASTSRGANRLIVQGATPIVDDESFEDALLSLFGCLRQERFDAPGRDGESGTGGAVGEKTGGGEASSAGDGVHACNPLVEALRAEPLDMDALYALAARLCGDAEPRMWLMEHLIAAERSRLIARHPDGRWGPAG</sequence>
<reference evidence="4" key="3">
    <citation type="submission" date="2021-09" db="EMBL/GenBank/DDBJ databases">
        <authorList>
            <person name="Gilroy R."/>
        </authorList>
    </citation>
    <scope>NUCLEOTIDE SEQUENCE</scope>
    <source>
        <strain evidence="4">USAMLcec12-2067</strain>
    </source>
</reference>
<feature type="compositionally biased region" description="Gly residues" evidence="2">
    <location>
        <begin position="242"/>
        <end position="256"/>
    </location>
</feature>
<dbReference type="EMBL" id="DYZL01000224">
    <property type="protein sequence ID" value="HJH44341.1"/>
    <property type="molecule type" value="Genomic_DNA"/>
</dbReference>
<dbReference type="PANTHER" id="PTHR43022">
    <property type="entry name" value="PROTEIN SMF"/>
    <property type="match status" value="1"/>
</dbReference>
<organism evidence="5 6">
    <name type="scientific">Rubneribacter badeniensis</name>
    <dbReference type="NCBI Taxonomy" id="2070688"/>
    <lineage>
        <taxon>Bacteria</taxon>
        <taxon>Bacillati</taxon>
        <taxon>Actinomycetota</taxon>
        <taxon>Coriobacteriia</taxon>
        <taxon>Eggerthellales</taxon>
        <taxon>Eggerthellaceae</taxon>
        <taxon>Rubneribacter</taxon>
    </lineage>
</organism>
<dbReference type="Proteomes" id="UP000789325">
    <property type="component" value="Unassembled WGS sequence"/>
</dbReference>
<evidence type="ECO:0000313" key="4">
    <source>
        <dbReference type="EMBL" id="HJH44341.1"/>
    </source>
</evidence>
<dbReference type="InterPro" id="IPR057666">
    <property type="entry name" value="DrpA_SLOG"/>
</dbReference>
<dbReference type="Gene3D" id="3.40.50.450">
    <property type="match status" value="1"/>
</dbReference>
<proteinExistence type="inferred from homology"/>
<gene>
    <name evidence="5" type="primary">dprA</name>
    <name evidence="5" type="ORF">C2L80_05330</name>
    <name evidence="4" type="ORF">K8V16_11180</name>
</gene>
<reference evidence="5 6" key="1">
    <citation type="journal article" date="2018" name="Int. J. Syst. Evol. Microbiol.">
        <title>Rubneribacter badeniensis gen. nov., sp. nov. and Enteroscipio rubneri gen. nov., sp. nov., new members of the Eggerthellaceae isolated from human faeces.</title>
        <authorList>
            <person name="Danylec N."/>
            <person name="Gobl A."/>
            <person name="Stoll D.A."/>
            <person name="Hetzer B."/>
            <person name="Kulling S.E."/>
            <person name="Huch M."/>
        </authorList>
    </citation>
    <scope>NUCLEOTIDE SEQUENCE [LARGE SCALE GENOMIC DNA]</scope>
    <source>
        <strain evidence="5 6">ResAG-85</strain>
    </source>
</reference>
<dbReference type="Proteomes" id="UP000236488">
    <property type="component" value="Unassembled WGS sequence"/>
</dbReference>
<keyword evidence="6" id="KW-1185">Reference proteome</keyword>
<name>A0A2K2U5V4_9ACTN</name>
<dbReference type="PANTHER" id="PTHR43022:SF1">
    <property type="entry name" value="PROTEIN SMF"/>
    <property type="match status" value="1"/>
</dbReference>
<evidence type="ECO:0000313" key="6">
    <source>
        <dbReference type="Proteomes" id="UP000236488"/>
    </source>
</evidence>
<dbReference type="GO" id="GO:0009294">
    <property type="term" value="P:DNA-mediated transformation"/>
    <property type="evidence" value="ECO:0007669"/>
    <property type="project" value="InterPro"/>
</dbReference>
<protein>
    <submittedName>
        <fullName evidence="4">DNA-processing protein DprA</fullName>
    </submittedName>
    <submittedName>
        <fullName evidence="5">DNA-protecting protein DprA</fullName>
    </submittedName>
</protein>
<dbReference type="Pfam" id="PF02481">
    <property type="entry name" value="DNA_processg_A"/>
    <property type="match status" value="1"/>
</dbReference>
<comment type="caution">
    <text evidence="5">The sequence shown here is derived from an EMBL/GenBank/DDBJ whole genome shotgun (WGS) entry which is preliminary data.</text>
</comment>
<dbReference type="EMBL" id="PPEL01000021">
    <property type="protein sequence ID" value="PNV65654.1"/>
    <property type="molecule type" value="Genomic_DNA"/>
</dbReference>
<evidence type="ECO:0000313" key="5">
    <source>
        <dbReference type="EMBL" id="PNV65654.1"/>
    </source>
</evidence>
<accession>A0A2K2U5V4</accession>
<comment type="similarity">
    <text evidence="1">Belongs to the DprA/Smf family.</text>
</comment>
<evidence type="ECO:0000256" key="2">
    <source>
        <dbReference type="SAM" id="MobiDB-lite"/>
    </source>
</evidence>
<evidence type="ECO:0000256" key="1">
    <source>
        <dbReference type="ARBA" id="ARBA00006525"/>
    </source>
</evidence>
<feature type="domain" description="Smf/DprA SLOG" evidence="3">
    <location>
        <begin position="18"/>
        <end position="215"/>
    </location>
</feature>
<dbReference type="NCBIfam" id="TIGR00732">
    <property type="entry name" value="dprA"/>
    <property type="match status" value="1"/>
</dbReference>